<feature type="non-terminal residue" evidence="1">
    <location>
        <position position="1"/>
    </location>
</feature>
<reference evidence="1" key="1">
    <citation type="submission" date="2021-02" db="EMBL/GenBank/DDBJ databases">
        <authorList>
            <person name="Nowell W R."/>
        </authorList>
    </citation>
    <scope>NUCLEOTIDE SEQUENCE</scope>
</reference>
<dbReference type="EMBL" id="CAJOBS010010114">
    <property type="protein sequence ID" value="CAF4939309.1"/>
    <property type="molecule type" value="Genomic_DNA"/>
</dbReference>
<accession>A0A821XBI0</accession>
<dbReference type="AlphaFoldDB" id="A0A821XBI0"/>
<dbReference type="Proteomes" id="UP000663838">
    <property type="component" value="Unassembled WGS sequence"/>
</dbReference>
<name>A0A821XBI0_9BILA</name>
<organism evidence="1 2">
    <name type="scientific">Rotaria socialis</name>
    <dbReference type="NCBI Taxonomy" id="392032"/>
    <lineage>
        <taxon>Eukaryota</taxon>
        <taxon>Metazoa</taxon>
        <taxon>Spiralia</taxon>
        <taxon>Gnathifera</taxon>
        <taxon>Rotifera</taxon>
        <taxon>Eurotatoria</taxon>
        <taxon>Bdelloidea</taxon>
        <taxon>Philodinida</taxon>
        <taxon>Philodinidae</taxon>
        <taxon>Rotaria</taxon>
    </lineage>
</organism>
<evidence type="ECO:0000313" key="2">
    <source>
        <dbReference type="Proteomes" id="UP000663838"/>
    </source>
</evidence>
<protein>
    <submittedName>
        <fullName evidence="1">Uncharacterized protein</fullName>
    </submittedName>
</protein>
<proteinExistence type="predicted"/>
<comment type="caution">
    <text evidence="1">The sequence shown here is derived from an EMBL/GenBank/DDBJ whole genome shotgun (WGS) entry which is preliminary data.</text>
</comment>
<evidence type="ECO:0000313" key="1">
    <source>
        <dbReference type="EMBL" id="CAF4939309.1"/>
    </source>
</evidence>
<sequence length="17" mass="1976">MINSSLFNINYGWVNCT</sequence>
<gene>
    <name evidence="1" type="ORF">TOA249_LOCUS33256</name>
</gene>